<feature type="domain" description="Putative auto-transporter adhesin head GIN" evidence="2">
    <location>
        <begin position="28"/>
        <end position="200"/>
    </location>
</feature>
<dbReference type="EMBL" id="NOXV01000109">
    <property type="protein sequence ID" value="OYQ46831.1"/>
    <property type="molecule type" value="Genomic_DNA"/>
</dbReference>
<evidence type="ECO:0000256" key="1">
    <source>
        <dbReference type="SAM" id="SignalP"/>
    </source>
</evidence>
<dbReference type="InterPro" id="IPR021255">
    <property type="entry name" value="DUF2807"/>
</dbReference>
<keyword evidence="1" id="KW-0732">Signal</keyword>
<feature type="chain" id="PRO_5012784534" description="Putative auto-transporter adhesin head GIN domain-containing protein" evidence="1">
    <location>
        <begin position="20"/>
        <end position="217"/>
    </location>
</feature>
<protein>
    <recommendedName>
        <fullName evidence="2">Putative auto-transporter adhesin head GIN domain-containing protein</fullName>
    </recommendedName>
</protein>
<evidence type="ECO:0000313" key="3">
    <source>
        <dbReference type="EMBL" id="OYQ46831.1"/>
    </source>
</evidence>
<feature type="signal peptide" evidence="1">
    <location>
        <begin position="1"/>
        <end position="19"/>
    </location>
</feature>
<dbReference type="Proteomes" id="UP000216605">
    <property type="component" value="Unassembled WGS sequence"/>
</dbReference>
<sequence>MLKNFILCFLIVFCSSSYAQKTEVLNKFSEISISGKIKVEILEFEQDRILITKGEKYLKYNVLKERLTITSSAAVADSVTITVYFKDINKISAANKPVISIKMDTQRENFTLDVKESSSVTGFIKSTNFKLLSQSGSSVSLEGSCDNADIKAGGKSSVEAQKIIFKKCDIELTDSGARVFVTDKLNAELTKSRLEVSGNPAKFNKKVSPDSVVTNPL</sequence>
<gene>
    <name evidence="3" type="ORF">CHU92_01295</name>
</gene>
<dbReference type="AlphaFoldDB" id="A0A255ZZL4"/>
<keyword evidence="4" id="KW-1185">Reference proteome</keyword>
<reference evidence="3 4" key="1">
    <citation type="submission" date="2017-07" db="EMBL/GenBank/DDBJ databases">
        <title>Flavobacterium cyanobacteriorum sp. nov., isolated from cyanobacterial aggregates in a eutrophic lake.</title>
        <authorList>
            <person name="Cai H."/>
        </authorList>
    </citation>
    <scope>NUCLEOTIDE SEQUENCE [LARGE SCALE GENOMIC DNA]</scope>
    <source>
        <strain evidence="3 4">TH021</strain>
    </source>
</reference>
<dbReference type="Gene3D" id="2.160.20.120">
    <property type="match status" value="1"/>
</dbReference>
<evidence type="ECO:0000313" key="4">
    <source>
        <dbReference type="Proteomes" id="UP000216605"/>
    </source>
</evidence>
<dbReference type="Pfam" id="PF10988">
    <property type="entry name" value="DUF2807"/>
    <property type="match status" value="1"/>
</dbReference>
<comment type="caution">
    <text evidence="3">The sequence shown here is derived from an EMBL/GenBank/DDBJ whole genome shotgun (WGS) entry which is preliminary data.</text>
</comment>
<name>A0A255ZZL4_9FLAO</name>
<organism evidence="3 4">
    <name type="scientific">Flavobacterium cyanobacteriorum</name>
    <dbReference type="NCBI Taxonomy" id="2022802"/>
    <lineage>
        <taxon>Bacteria</taxon>
        <taxon>Pseudomonadati</taxon>
        <taxon>Bacteroidota</taxon>
        <taxon>Flavobacteriia</taxon>
        <taxon>Flavobacteriales</taxon>
        <taxon>Flavobacteriaceae</taxon>
        <taxon>Flavobacterium</taxon>
    </lineage>
</organism>
<evidence type="ECO:0000259" key="2">
    <source>
        <dbReference type="Pfam" id="PF10988"/>
    </source>
</evidence>
<proteinExistence type="predicted"/>
<accession>A0A255ZZL4</accession>